<organism evidence="3 4">
    <name type="scientific">Pseudoxanthomonas helianthi</name>
    <dbReference type="NCBI Taxonomy" id="1453541"/>
    <lineage>
        <taxon>Bacteria</taxon>
        <taxon>Pseudomonadati</taxon>
        <taxon>Pseudomonadota</taxon>
        <taxon>Gammaproteobacteria</taxon>
        <taxon>Lysobacterales</taxon>
        <taxon>Lysobacteraceae</taxon>
        <taxon>Pseudoxanthomonas</taxon>
    </lineage>
</organism>
<sequence>MSPSDDPTSAGDDGERPAPASLEESLRRVAGAGRESLSAAFDSGRAWRGLVAADLALARSALGRALAWVGVAIAFGASSWLLLMAALVSLLQRFGMSWLAALSIAALLSLGVTAFAGWRAMAYFEHTKLDATRRQLARLGLGGHDGDDEDA</sequence>
<dbReference type="AlphaFoldDB" id="A0A941ATK9"/>
<dbReference type="RefSeq" id="WP_210536043.1">
    <property type="nucleotide sequence ID" value="NZ_JAGKTC010000001.1"/>
</dbReference>
<evidence type="ECO:0000313" key="4">
    <source>
        <dbReference type="Proteomes" id="UP000673447"/>
    </source>
</evidence>
<dbReference type="EMBL" id="JAGKTC010000001">
    <property type="protein sequence ID" value="MBP3984271.1"/>
    <property type="molecule type" value="Genomic_DNA"/>
</dbReference>
<dbReference type="Proteomes" id="UP000673447">
    <property type="component" value="Unassembled WGS sequence"/>
</dbReference>
<evidence type="ECO:0000256" key="1">
    <source>
        <dbReference type="SAM" id="MobiDB-lite"/>
    </source>
</evidence>
<reference evidence="3" key="2">
    <citation type="submission" date="2021-03" db="EMBL/GenBank/DDBJ databases">
        <authorList>
            <person name="Cao W."/>
        </authorList>
    </citation>
    <scope>NUCLEOTIDE SEQUENCE</scope>
    <source>
        <strain evidence="3">110414</strain>
    </source>
</reference>
<keyword evidence="4" id="KW-1185">Reference proteome</keyword>
<keyword evidence="2" id="KW-0812">Transmembrane</keyword>
<feature type="transmembrane region" description="Helical" evidence="2">
    <location>
        <begin position="97"/>
        <end position="118"/>
    </location>
</feature>
<feature type="transmembrane region" description="Helical" evidence="2">
    <location>
        <begin position="65"/>
        <end position="91"/>
    </location>
</feature>
<accession>A0A941ATK9</accession>
<gene>
    <name evidence="3" type="ORF">J5837_07500</name>
</gene>
<feature type="region of interest" description="Disordered" evidence="1">
    <location>
        <begin position="1"/>
        <end position="21"/>
    </location>
</feature>
<reference evidence="3" key="1">
    <citation type="journal article" date="2016" name="Int. J. Syst. Evol. Microbiol.">
        <title>Pseudoxanthomonas helianthi sp. nov., isolated from roots of Jerusalem artichoke (Helianthus tuberosus).</title>
        <authorList>
            <person name="Kittiwongwattana C."/>
            <person name="Thawai C."/>
        </authorList>
    </citation>
    <scope>NUCLEOTIDE SEQUENCE</scope>
    <source>
        <strain evidence="3">110414</strain>
    </source>
</reference>
<keyword evidence="2" id="KW-1133">Transmembrane helix</keyword>
<name>A0A941ATK9_9GAMM</name>
<evidence type="ECO:0000313" key="3">
    <source>
        <dbReference type="EMBL" id="MBP3984271.1"/>
    </source>
</evidence>
<evidence type="ECO:0000256" key="2">
    <source>
        <dbReference type="SAM" id="Phobius"/>
    </source>
</evidence>
<proteinExistence type="predicted"/>
<comment type="caution">
    <text evidence="3">The sequence shown here is derived from an EMBL/GenBank/DDBJ whole genome shotgun (WGS) entry which is preliminary data.</text>
</comment>
<keyword evidence="2" id="KW-0472">Membrane</keyword>
<protein>
    <submittedName>
        <fullName evidence="3">Phage holin family protein</fullName>
    </submittedName>
</protein>